<reference evidence="5 6" key="1">
    <citation type="journal article" date="2023" name="Mol. Phylogenet. Evol.">
        <title>Genome-scale phylogeny and comparative genomics of the fungal order Sordariales.</title>
        <authorList>
            <person name="Hensen N."/>
            <person name="Bonometti L."/>
            <person name="Westerberg I."/>
            <person name="Brannstrom I.O."/>
            <person name="Guillou S."/>
            <person name="Cros-Aarteil S."/>
            <person name="Calhoun S."/>
            <person name="Haridas S."/>
            <person name="Kuo A."/>
            <person name="Mondo S."/>
            <person name="Pangilinan J."/>
            <person name="Riley R."/>
            <person name="LaButti K."/>
            <person name="Andreopoulos B."/>
            <person name="Lipzen A."/>
            <person name="Chen C."/>
            <person name="Yan M."/>
            <person name="Daum C."/>
            <person name="Ng V."/>
            <person name="Clum A."/>
            <person name="Steindorff A."/>
            <person name="Ohm R.A."/>
            <person name="Martin F."/>
            <person name="Silar P."/>
            <person name="Natvig D.O."/>
            <person name="Lalanne C."/>
            <person name="Gautier V."/>
            <person name="Ament-Velasquez S.L."/>
            <person name="Kruys A."/>
            <person name="Hutchinson M.I."/>
            <person name="Powell A.J."/>
            <person name="Barry K."/>
            <person name="Miller A.N."/>
            <person name="Grigoriev I.V."/>
            <person name="Debuchy R."/>
            <person name="Gladieux P."/>
            <person name="Hiltunen Thoren M."/>
            <person name="Johannesson H."/>
        </authorList>
    </citation>
    <scope>NUCLEOTIDE SEQUENCE [LARGE SCALE GENOMIC DNA]</scope>
    <source>
        <strain evidence="5 6">FGSC 10403</strain>
    </source>
</reference>
<dbReference type="Pfam" id="PF23190">
    <property type="entry name" value="LHD_TRPY1"/>
    <property type="match status" value="1"/>
</dbReference>
<proteinExistence type="predicted"/>
<evidence type="ECO:0000259" key="3">
    <source>
        <dbReference type="Pfam" id="PF23190"/>
    </source>
</evidence>
<keyword evidence="2" id="KW-0472">Membrane</keyword>
<organism evidence="5 6">
    <name type="scientific">Neurospora hispaniola</name>
    <dbReference type="NCBI Taxonomy" id="588809"/>
    <lineage>
        <taxon>Eukaryota</taxon>
        <taxon>Fungi</taxon>
        <taxon>Dikarya</taxon>
        <taxon>Ascomycota</taxon>
        <taxon>Pezizomycotina</taxon>
        <taxon>Sordariomycetes</taxon>
        <taxon>Sordariomycetidae</taxon>
        <taxon>Sordariales</taxon>
        <taxon>Sordariaceae</taxon>
        <taxon>Neurospora</taxon>
    </lineage>
</organism>
<feature type="transmembrane region" description="Helical" evidence="2">
    <location>
        <begin position="641"/>
        <end position="660"/>
    </location>
</feature>
<dbReference type="PANTHER" id="PTHR35859:SF1">
    <property type="entry name" value="NONSELECTIVE CATION CHANNEL PROTEIN"/>
    <property type="match status" value="1"/>
</dbReference>
<keyword evidence="2" id="KW-1133">Transmembrane helix</keyword>
<dbReference type="GeneID" id="87875286"/>
<dbReference type="EMBL" id="JAULSX010000007">
    <property type="protein sequence ID" value="KAK3487987.1"/>
    <property type="molecule type" value="Genomic_DNA"/>
</dbReference>
<dbReference type="InterPro" id="IPR052971">
    <property type="entry name" value="TRP_calcium_channel"/>
</dbReference>
<evidence type="ECO:0000256" key="2">
    <source>
        <dbReference type="SAM" id="Phobius"/>
    </source>
</evidence>
<name>A0AAJ0I2N3_9PEZI</name>
<dbReference type="RefSeq" id="XP_062690114.1">
    <property type="nucleotide sequence ID" value="XM_062837664.1"/>
</dbReference>
<feature type="transmembrane region" description="Helical" evidence="2">
    <location>
        <begin position="554"/>
        <end position="579"/>
    </location>
</feature>
<feature type="transmembrane region" description="Helical" evidence="2">
    <location>
        <begin position="479"/>
        <end position="498"/>
    </location>
</feature>
<evidence type="ECO:0000259" key="4">
    <source>
        <dbReference type="Pfam" id="PF23317"/>
    </source>
</evidence>
<feature type="region of interest" description="Disordered" evidence="1">
    <location>
        <begin position="30"/>
        <end position="73"/>
    </location>
</feature>
<dbReference type="Proteomes" id="UP001285908">
    <property type="component" value="Unassembled WGS sequence"/>
</dbReference>
<comment type="caution">
    <text evidence="5">The sequence shown here is derived from an EMBL/GenBank/DDBJ whole genome shotgun (WGS) entry which is preliminary data.</text>
</comment>
<feature type="domain" description="Calcium channel YVC1-like C-terminal transmembrane" evidence="4">
    <location>
        <begin position="375"/>
        <end position="663"/>
    </location>
</feature>
<evidence type="ECO:0008006" key="7">
    <source>
        <dbReference type="Google" id="ProtNLM"/>
    </source>
</evidence>
<accession>A0AAJ0I2N3</accession>
<feature type="transmembrane region" description="Helical" evidence="2">
    <location>
        <begin position="611"/>
        <end position="629"/>
    </location>
</feature>
<dbReference type="AlphaFoldDB" id="A0AAJ0I2N3"/>
<evidence type="ECO:0000256" key="1">
    <source>
        <dbReference type="SAM" id="MobiDB-lite"/>
    </source>
</evidence>
<dbReference type="Pfam" id="PF23317">
    <property type="entry name" value="YVC1_C"/>
    <property type="match status" value="1"/>
</dbReference>
<protein>
    <recommendedName>
        <fullName evidence="7">Calcium channel YVC1</fullName>
    </recommendedName>
</protein>
<keyword evidence="6" id="KW-1185">Reference proteome</keyword>
<dbReference type="InterPro" id="IPR056336">
    <property type="entry name" value="YVC1_C"/>
</dbReference>
<sequence length="774" mass="86178">MPSALASPSCHLDCSNSLLCFVDPATPPPPPPSLYKMAVGTQPPDDPSHPAPLESDPFHDDGGASEASYTSENSDIELQHQSGSNNVAPLFGRRGRIAPGSQVGLDAAELIYLAGDASQVLPVYVTIHRIRRLVIAAIDDPYTLDQLQTPRMDNMMVRPLVEKLYSPDNLSVVYCLLANRVQFQRSATDESLYVAVNNSRAALCELLATRVLRRFHQDHPDRPGLLLLANILVSGFDPFDAAPDPLRRYRRSLQWPYQDRGGHERKLTALELAILSESKFLIGSVACQRIVNAVYRGQVVYTPLSFVDILPDHYKYHPVSLYEPRRASILNHRRLIVPRLRNLLELAHFTILLGLYVLTMTHRNDFYDGGGSPFGGFEAAFVIYSTGWVLEQFAALVEHGWEVHAQNLWSFLDLTFTFIFGVYGVVRFAELWFYPEADYAIPILCVAAPVLLTRIAFTLMPDNIVFIALHAMMRDFTRLTFIAIWCFTGFLLGLLWLMRTGAPPDPADVAAGIVTAQSSIEDRPGWATIGKWLLWIWFGLDGTGIERTADFHTILGPALAVTFAFLGNTLFLTILVAMLTNTFSKIISNAQAEIYFRRAVLTFQGVKSDSIFAYPPPFNLLALAVMLPLKLVVGPAMFHHINVAAIKVINFPVLLMIALYERRRVWAKSATPSAGDGEDSKWFFGLNPYADIHALFRTEPPQEVLDMLEKMDGIVDEELEDMDIMGLRRGSRGMGVGLGRASTELELGRSMEFDVTGSIEGMHRRRKHSAGSAV</sequence>
<evidence type="ECO:0000313" key="5">
    <source>
        <dbReference type="EMBL" id="KAK3487987.1"/>
    </source>
</evidence>
<dbReference type="InterPro" id="IPR056337">
    <property type="entry name" value="LHD_YVC1"/>
</dbReference>
<gene>
    <name evidence="5" type="ORF">B0T23DRAFT_387108</name>
</gene>
<feature type="transmembrane region" description="Helical" evidence="2">
    <location>
        <begin position="343"/>
        <end position="359"/>
    </location>
</feature>
<dbReference type="PANTHER" id="PTHR35859">
    <property type="entry name" value="NONSELECTIVE CATION CHANNEL PROTEIN"/>
    <property type="match status" value="1"/>
</dbReference>
<feature type="transmembrane region" description="Helical" evidence="2">
    <location>
        <begin position="409"/>
        <end position="433"/>
    </location>
</feature>
<feature type="transmembrane region" description="Helical" evidence="2">
    <location>
        <begin position="439"/>
        <end position="459"/>
    </location>
</feature>
<evidence type="ECO:0000313" key="6">
    <source>
        <dbReference type="Proteomes" id="UP001285908"/>
    </source>
</evidence>
<keyword evidence="2" id="KW-0812">Transmembrane</keyword>
<feature type="domain" description="YVC1 N-terminal linker helical" evidence="3">
    <location>
        <begin position="126"/>
        <end position="304"/>
    </location>
</feature>